<evidence type="ECO:0000313" key="4">
    <source>
        <dbReference type="Proteomes" id="UP000274429"/>
    </source>
</evidence>
<keyword evidence="4" id="KW-1185">Reference proteome</keyword>
<dbReference type="InterPro" id="IPR014044">
    <property type="entry name" value="CAP_dom"/>
</dbReference>
<dbReference type="Gene3D" id="3.40.33.10">
    <property type="entry name" value="CAP"/>
    <property type="match status" value="1"/>
</dbReference>
<keyword evidence="1" id="KW-0732">Signal</keyword>
<dbReference type="AlphaFoldDB" id="A0A0R3WU35"/>
<gene>
    <name evidence="3" type="ORF">TTAC_LOCUS4260</name>
</gene>
<evidence type="ECO:0000259" key="2">
    <source>
        <dbReference type="SMART" id="SM00198"/>
    </source>
</evidence>
<evidence type="ECO:0000313" key="5">
    <source>
        <dbReference type="WBParaSite" id="TTAC_0000427501-mRNA-1"/>
    </source>
</evidence>
<dbReference type="SUPFAM" id="SSF55797">
    <property type="entry name" value="PR-1-like"/>
    <property type="match status" value="1"/>
</dbReference>
<name>A0A0R3WU35_HYDTA</name>
<evidence type="ECO:0000256" key="1">
    <source>
        <dbReference type="SAM" id="SignalP"/>
    </source>
</evidence>
<organism evidence="5">
    <name type="scientific">Hydatigena taeniaeformis</name>
    <name type="common">Feline tapeworm</name>
    <name type="synonym">Taenia taeniaeformis</name>
    <dbReference type="NCBI Taxonomy" id="6205"/>
    <lineage>
        <taxon>Eukaryota</taxon>
        <taxon>Metazoa</taxon>
        <taxon>Spiralia</taxon>
        <taxon>Lophotrochozoa</taxon>
        <taxon>Platyhelminthes</taxon>
        <taxon>Cestoda</taxon>
        <taxon>Eucestoda</taxon>
        <taxon>Cyclophyllidea</taxon>
        <taxon>Taeniidae</taxon>
        <taxon>Hydatigera</taxon>
    </lineage>
</organism>
<dbReference type="Pfam" id="PF00188">
    <property type="entry name" value="CAP"/>
    <property type="match status" value="1"/>
</dbReference>
<reference evidence="5" key="1">
    <citation type="submission" date="2017-02" db="UniProtKB">
        <authorList>
            <consortium name="WormBaseParasite"/>
        </authorList>
    </citation>
    <scope>IDENTIFICATION</scope>
</reference>
<dbReference type="WBParaSite" id="TTAC_0000427501-mRNA-1">
    <property type="protein sequence ID" value="TTAC_0000427501-mRNA-1"/>
    <property type="gene ID" value="TTAC_0000427501"/>
</dbReference>
<proteinExistence type="predicted"/>
<feature type="signal peptide" evidence="1">
    <location>
        <begin position="1"/>
        <end position="23"/>
    </location>
</feature>
<sequence length="141" mass="15730">MLSTPYVVKKAMCLILLMSTATCQLPTHVERAHVLEAHLHIRETVVPPASNMQLMEYSEELENLAAYWASHCRFEHPDTNSYPHYNGLGQNIALISGFTPSLIEGVCGWRGGSQHYTYSNNTCDGEFGAYTQVRGHCLVIS</sequence>
<protein>
    <submittedName>
        <fullName evidence="5">SCP domain-containing protein</fullName>
    </submittedName>
</protein>
<reference evidence="3 4" key="2">
    <citation type="submission" date="2018-11" db="EMBL/GenBank/DDBJ databases">
        <authorList>
            <consortium name="Pathogen Informatics"/>
        </authorList>
    </citation>
    <scope>NUCLEOTIDE SEQUENCE [LARGE SCALE GENOMIC DNA]</scope>
</reference>
<dbReference type="SMART" id="SM00198">
    <property type="entry name" value="SCP"/>
    <property type="match status" value="1"/>
</dbReference>
<dbReference type="EMBL" id="UYWX01004032">
    <property type="protein sequence ID" value="VDM24552.1"/>
    <property type="molecule type" value="Genomic_DNA"/>
</dbReference>
<dbReference type="OrthoDB" id="335796at2759"/>
<feature type="domain" description="SCP" evidence="2">
    <location>
        <begin position="29"/>
        <end position="141"/>
    </location>
</feature>
<dbReference type="InterPro" id="IPR035940">
    <property type="entry name" value="CAP_sf"/>
</dbReference>
<dbReference type="Proteomes" id="UP000274429">
    <property type="component" value="Unassembled WGS sequence"/>
</dbReference>
<feature type="chain" id="PRO_5043133007" evidence="1">
    <location>
        <begin position="24"/>
        <end position="141"/>
    </location>
</feature>
<accession>A0A0R3WU35</accession>
<evidence type="ECO:0000313" key="3">
    <source>
        <dbReference type="EMBL" id="VDM24552.1"/>
    </source>
</evidence>